<organism evidence="1 2">
    <name type="scientific">Papaver atlanticum</name>
    <dbReference type="NCBI Taxonomy" id="357466"/>
    <lineage>
        <taxon>Eukaryota</taxon>
        <taxon>Viridiplantae</taxon>
        <taxon>Streptophyta</taxon>
        <taxon>Embryophyta</taxon>
        <taxon>Tracheophyta</taxon>
        <taxon>Spermatophyta</taxon>
        <taxon>Magnoliopsida</taxon>
        <taxon>Ranunculales</taxon>
        <taxon>Papaveraceae</taxon>
        <taxon>Papaveroideae</taxon>
        <taxon>Papaver</taxon>
    </lineage>
</organism>
<comment type="caution">
    <text evidence="1">The sequence shown here is derived from an EMBL/GenBank/DDBJ whole genome shotgun (WGS) entry which is preliminary data.</text>
</comment>
<evidence type="ECO:0000313" key="1">
    <source>
        <dbReference type="EMBL" id="KAI3895638.1"/>
    </source>
</evidence>
<gene>
    <name evidence="1" type="ORF">MKW98_025429</name>
</gene>
<reference evidence="1" key="1">
    <citation type="submission" date="2022-04" db="EMBL/GenBank/DDBJ databases">
        <title>A functionally conserved STORR gene fusion in Papaver species that diverged 16.8 million years ago.</title>
        <authorList>
            <person name="Catania T."/>
        </authorList>
    </citation>
    <scope>NUCLEOTIDE SEQUENCE</scope>
    <source>
        <strain evidence="1">S-188037</strain>
    </source>
</reference>
<sequence length="313" mass="34525">MLLTKKQKLKHAIVCRNVNIPMLPWAGFILGSRALCSKPDIVAQNETKTLSLSSPTKIVFKYVFAGDDPQEDSKCFKIRKIVETPTGDSLFQLSKGGDEYYSMSTYFLSIPGNYVIAAQSFSGRRVSLLVVYFPPLFEKNLYSLLNKAKSDLGFTSVGVVGDEKTEDSIPSGTNSGSEHVTIPCDLYNIVSNRIWEIIMRGDKIVLGSDTGCMELILDFHDFLEIRTWEIITNGDKTVLENIVSQLKKNGVDFMEDPLAFQKLEQAVERAIARGSNAIKLNLPVPDGHPEVSTTVSWGTSDGCFVPCSTSGDC</sequence>
<evidence type="ECO:0000313" key="2">
    <source>
        <dbReference type="Proteomes" id="UP001202328"/>
    </source>
</evidence>
<dbReference type="EMBL" id="JAJJMB010011896">
    <property type="protein sequence ID" value="KAI3895638.1"/>
    <property type="molecule type" value="Genomic_DNA"/>
</dbReference>
<keyword evidence="2" id="KW-1185">Reference proteome</keyword>
<dbReference type="Proteomes" id="UP001202328">
    <property type="component" value="Unassembled WGS sequence"/>
</dbReference>
<proteinExistence type="predicted"/>
<protein>
    <submittedName>
        <fullName evidence="1">Uncharacterized protein</fullName>
    </submittedName>
</protein>
<dbReference type="AlphaFoldDB" id="A0AAD4SC53"/>
<accession>A0AAD4SC53</accession>
<name>A0AAD4SC53_9MAGN</name>